<accession>A0ABP7KU64</accession>
<comment type="caution">
    <text evidence="1">The sequence shown here is derived from an EMBL/GenBank/DDBJ whole genome shotgun (WGS) entry which is preliminary data.</text>
</comment>
<name>A0ABP7KU64_9MICO</name>
<protein>
    <submittedName>
        <fullName evidence="1">Uncharacterized protein</fullName>
    </submittedName>
</protein>
<proteinExistence type="predicted"/>
<gene>
    <name evidence="1" type="ORF">GCM10022381_32550</name>
</gene>
<evidence type="ECO:0000313" key="2">
    <source>
        <dbReference type="Proteomes" id="UP001501803"/>
    </source>
</evidence>
<dbReference type="Proteomes" id="UP001501803">
    <property type="component" value="Unassembled WGS sequence"/>
</dbReference>
<sequence>MRELVVRLYLYLYLYLYRETAKVTGCLTICAVSGDNLPKLAVSATNSAC</sequence>
<evidence type="ECO:0000313" key="1">
    <source>
        <dbReference type="EMBL" id="GAA3888124.1"/>
    </source>
</evidence>
<organism evidence="1 2">
    <name type="scientific">Leifsonia kafniensis</name>
    <dbReference type="NCBI Taxonomy" id="475957"/>
    <lineage>
        <taxon>Bacteria</taxon>
        <taxon>Bacillati</taxon>
        <taxon>Actinomycetota</taxon>
        <taxon>Actinomycetes</taxon>
        <taxon>Micrococcales</taxon>
        <taxon>Microbacteriaceae</taxon>
        <taxon>Leifsonia</taxon>
    </lineage>
</organism>
<reference evidence="2" key="1">
    <citation type="journal article" date="2019" name="Int. J. Syst. Evol. Microbiol.">
        <title>The Global Catalogue of Microorganisms (GCM) 10K type strain sequencing project: providing services to taxonomists for standard genome sequencing and annotation.</title>
        <authorList>
            <consortium name="The Broad Institute Genomics Platform"/>
            <consortium name="The Broad Institute Genome Sequencing Center for Infectious Disease"/>
            <person name="Wu L."/>
            <person name="Ma J."/>
        </authorList>
    </citation>
    <scope>NUCLEOTIDE SEQUENCE [LARGE SCALE GENOMIC DNA]</scope>
    <source>
        <strain evidence="2">JCM 17021</strain>
    </source>
</reference>
<dbReference type="EMBL" id="BAABCN010000012">
    <property type="protein sequence ID" value="GAA3888124.1"/>
    <property type="molecule type" value="Genomic_DNA"/>
</dbReference>
<keyword evidence="2" id="KW-1185">Reference proteome</keyword>